<reference evidence="5 6" key="1">
    <citation type="journal article" date="2018" name="Nat. Ecol. Evol.">
        <title>Pezizomycetes genomes reveal the molecular basis of ectomycorrhizal truffle lifestyle.</title>
        <authorList>
            <person name="Murat C."/>
            <person name="Payen T."/>
            <person name="Noel B."/>
            <person name="Kuo A."/>
            <person name="Morin E."/>
            <person name="Chen J."/>
            <person name="Kohler A."/>
            <person name="Krizsan K."/>
            <person name="Balestrini R."/>
            <person name="Da Silva C."/>
            <person name="Montanini B."/>
            <person name="Hainaut M."/>
            <person name="Levati E."/>
            <person name="Barry K.W."/>
            <person name="Belfiori B."/>
            <person name="Cichocki N."/>
            <person name="Clum A."/>
            <person name="Dockter R.B."/>
            <person name="Fauchery L."/>
            <person name="Guy J."/>
            <person name="Iotti M."/>
            <person name="Le Tacon F."/>
            <person name="Lindquist E.A."/>
            <person name="Lipzen A."/>
            <person name="Malagnac F."/>
            <person name="Mello A."/>
            <person name="Molinier V."/>
            <person name="Miyauchi S."/>
            <person name="Poulain J."/>
            <person name="Riccioni C."/>
            <person name="Rubini A."/>
            <person name="Sitrit Y."/>
            <person name="Splivallo R."/>
            <person name="Traeger S."/>
            <person name="Wang M."/>
            <person name="Zifcakova L."/>
            <person name="Wipf D."/>
            <person name="Zambonelli A."/>
            <person name="Paolocci F."/>
            <person name="Nowrousian M."/>
            <person name="Ottonello S."/>
            <person name="Baldrian P."/>
            <person name="Spatafora J.W."/>
            <person name="Henrissat B."/>
            <person name="Nagy L.G."/>
            <person name="Aury J.M."/>
            <person name="Wincker P."/>
            <person name="Grigoriev I.V."/>
            <person name="Bonfante P."/>
            <person name="Martin F.M."/>
        </authorList>
    </citation>
    <scope>NUCLEOTIDE SEQUENCE [LARGE SCALE GENOMIC DNA]</scope>
    <source>
        <strain evidence="5 6">RN42</strain>
    </source>
</reference>
<evidence type="ECO:0000256" key="3">
    <source>
        <dbReference type="SAM" id="MobiDB-lite"/>
    </source>
</evidence>
<dbReference type="PANTHER" id="PTHR14140">
    <property type="entry name" value="E3 UBIQUITIN-PROTEIN LIGASE UHRF-RELATED"/>
    <property type="match status" value="1"/>
</dbReference>
<dbReference type="GO" id="GO:0005634">
    <property type="term" value="C:nucleus"/>
    <property type="evidence" value="ECO:0007669"/>
    <property type="project" value="UniProtKB-SubCell"/>
</dbReference>
<dbReference type="Proteomes" id="UP000275078">
    <property type="component" value="Unassembled WGS sequence"/>
</dbReference>
<evidence type="ECO:0000256" key="2">
    <source>
        <dbReference type="PROSITE-ProRule" id="PRU00358"/>
    </source>
</evidence>
<dbReference type="Gene3D" id="2.30.280.10">
    <property type="entry name" value="SRA-YDG"/>
    <property type="match status" value="1"/>
</dbReference>
<dbReference type="Pfam" id="PF02182">
    <property type="entry name" value="SAD_SRA"/>
    <property type="match status" value="1"/>
</dbReference>
<dbReference type="GO" id="GO:0061630">
    <property type="term" value="F:ubiquitin protein ligase activity"/>
    <property type="evidence" value="ECO:0007669"/>
    <property type="project" value="TreeGrafter"/>
</dbReference>
<dbReference type="PROSITE" id="PS51257">
    <property type="entry name" value="PROKAR_LIPOPROTEIN"/>
    <property type="match status" value="1"/>
</dbReference>
<keyword evidence="6" id="KW-1185">Reference proteome</keyword>
<dbReference type="AlphaFoldDB" id="A0A3N4HWF4"/>
<gene>
    <name evidence="5" type="ORF">BJ508DRAFT_350489</name>
</gene>
<dbReference type="InterPro" id="IPR045134">
    <property type="entry name" value="UHRF1/2-like"/>
</dbReference>
<name>A0A3N4HWF4_ASCIM</name>
<evidence type="ECO:0000256" key="1">
    <source>
        <dbReference type="ARBA" id="ARBA00023242"/>
    </source>
</evidence>
<keyword evidence="1 2" id="KW-0539">Nucleus</keyword>
<sequence>MARQSPQQPQTLSTMAQQQSLQSCDYQPSGNSDGIILTEELQNVVSRREYEFIEVRTERMITIGTPNSSLITYHIKFIMGQSFLSGLQGGNGLLPFAKELDGLAHSYSDPTITLPMVHHLDLPSEVERILRAFPEHLNPTSRAQYTLEIRILQARWERGIVFTSPDLQYLKRRTAPLGRVGHAGFLPGQVFRNPSQMHYVGLHQQPGHGIHANQQKGVLSIALSDRSSWVYHDADRGTEMDYCGTRNALAGLDPTSVAPDTRVTRHMEEAIASGQAVRVIRGPDLHNVYAPRYGYRYDGLYRVVSFTEAHNHKRFRLIRLADSQNEGIPFEAIQGRPTSEAVIEKLRSSVPDRCEWSRTRPRR</sequence>
<dbReference type="InterPro" id="IPR036987">
    <property type="entry name" value="SRA-YDG_sf"/>
</dbReference>
<dbReference type="PROSITE" id="PS51015">
    <property type="entry name" value="YDG"/>
    <property type="match status" value="1"/>
</dbReference>
<dbReference type="EMBL" id="ML119725">
    <property type="protein sequence ID" value="RPA77517.1"/>
    <property type="molecule type" value="Genomic_DNA"/>
</dbReference>
<dbReference type="InterPro" id="IPR015947">
    <property type="entry name" value="PUA-like_sf"/>
</dbReference>
<dbReference type="InterPro" id="IPR003105">
    <property type="entry name" value="SRA_YDG"/>
</dbReference>
<accession>A0A3N4HWF4</accession>
<feature type="region of interest" description="Disordered" evidence="3">
    <location>
        <begin position="1"/>
        <end position="27"/>
    </location>
</feature>
<feature type="domain" description="YDG" evidence="4">
    <location>
        <begin position="180"/>
        <end position="324"/>
    </location>
</feature>
<evidence type="ECO:0000313" key="5">
    <source>
        <dbReference type="EMBL" id="RPA77517.1"/>
    </source>
</evidence>
<dbReference type="GO" id="GO:0044027">
    <property type="term" value="P:negative regulation of gene expression via chromosomal CpG island methylation"/>
    <property type="evidence" value="ECO:0007669"/>
    <property type="project" value="TreeGrafter"/>
</dbReference>
<dbReference type="STRING" id="1160509.A0A3N4HWF4"/>
<evidence type="ECO:0000259" key="4">
    <source>
        <dbReference type="PROSITE" id="PS51015"/>
    </source>
</evidence>
<comment type="subcellular location">
    <subcellularLocation>
        <location evidence="2">Nucleus</location>
    </subcellularLocation>
</comment>
<organism evidence="5 6">
    <name type="scientific">Ascobolus immersus RN42</name>
    <dbReference type="NCBI Taxonomy" id="1160509"/>
    <lineage>
        <taxon>Eukaryota</taxon>
        <taxon>Fungi</taxon>
        <taxon>Dikarya</taxon>
        <taxon>Ascomycota</taxon>
        <taxon>Pezizomycotina</taxon>
        <taxon>Pezizomycetes</taxon>
        <taxon>Pezizales</taxon>
        <taxon>Ascobolaceae</taxon>
        <taxon>Ascobolus</taxon>
    </lineage>
</organism>
<dbReference type="SUPFAM" id="SSF88697">
    <property type="entry name" value="PUA domain-like"/>
    <property type="match status" value="1"/>
</dbReference>
<dbReference type="GO" id="GO:0016567">
    <property type="term" value="P:protein ubiquitination"/>
    <property type="evidence" value="ECO:0007669"/>
    <property type="project" value="TreeGrafter"/>
</dbReference>
<dbReference type="OrthoDB" id="2270193at2759"/>
<protein>
    <recommendedName>
        <fullName evidence="4">YDG domain-containing protein</fullName>
    </recommendedName>
</protein>
<proteinExistence type="predicted"/>
<dbReference type="PANTHER" id="PTHR14140:SF27">
    <property type="entry name" value="OS04G0289800 PROTEIN"/>
    <property type="match status" value="1"/>
</dbReference>
<evidence type="ECO:0000313" key="6">
    <source>
        <dbReference type="Proteomes" id="UP000275078"/>
    </source>
</evidence>
<dbReference type="SMART" id="SM00466">
    <property type="entry name" value="SRA"/>
    <property type="match status" value="1"/>
</dbReference>